<name>D7E491_NOSA0</name>
<organism evidence="1 2">
    <name type="scientific">Nostoc azollae (strain 0708)</name>
    <name type="common">Anabaena azollae (strain 0708)</name>
    <dbReference type="NCBI Taxonomy" id="551115"/>
    <lineage>
        <taxon>Bacteria</taxon>
        <taxon>Bacillati</taxon>
        <taxon>Cyanobacteriota</taxon>
        <taxon>Cyanophyceae</taxon>
        <taxon>Nostocales</taxon>
        <taxon>Nostocaceae</taxon>
        <taxon>Trichormus</taxon>
    </lineage>
</organism>
<dbReference type="HOGENOM" id="CLU_3219309_0_0_3"/>
<protein>
    <submittedName>
        <fullName evidence="1">Uncharacterized protein</fullName>
    </submittedName>
</protein>
<gene>
    <name evidence="1" type="ordered locus">Aazo_3772</name>
</gene>
<reference evidence="1 2" key="1">
    <citation type="journal article" date="2010" name="PLoS ONE">
        <title>Genome erosion in a nitrogen-fixing vertically transmitted endosymbiotic multicellular cyanobacterium.</title>
        <authorList>
            <person name="Ran L."/>
            <person name="Larsson J."/>
            <person name="Vigil-Stenman T."/>
            <person name="Nylander J.A."/>
            <person name="Ininbergs K."/>
            <person name="Zheng W.W."/>
            <person name="Lapidus A."/>
            <person name="Lowry S."/>
            <person name="Haselkorn R."/>
            <person name="Bergman B."/>
        </authorList>
    </citation>
    <scope>NUCLEOTIDE SEQUENCE [LARGE SCALE GENOMIC DNA]</scope>
    <source>
        <strain evidence="1 2">0708</strain>
    </source>
</reference>
<dbReference type="KEGG" id="naz:Aazo_3772"/>
<proteinExistence type="predicted"/>
<dbReference type="AlphaFoldDB" id="D7E491"/>
<dbReference type="Proteomes" id="UP000001511">
    <property type="component" value="Chromosome"/>
</dbReference>
<evidence type="ECO:0000313" key="1">
    <source>
        <dbReference type="EMBL" id="ADI65309.1"/>
    </source>
</evidence>
<dbReference type="EMBL" id="CP002059">
    <property type="protein sequence ID" value="ADI65309.1"/>
    <property type="molecule type" value="Genomic_DNA"/>
</dbReference>
<accession>D7E491</accession>
<sequence length="44" mass="5409">MDTGNLFRRNPHTLIKNYLTAEIQHYRLLSRHPQRMFILGEWLQ</sequence>
<keyword evidence="2" id="KW-1185">Reference proteome</keyword>
<dbReference type="STRING" id="551115.Aazo_3772"/>
<evidence type="ECO:0000313" key="2">
    <source>
        <dbReference type="Proteomes" id="UP000001511"/>
    </source>
</evidence>